<dbReference type="AlphaFoldDB" id="A0A8J2K7H0"/>
<protein>
    <recommendedName>
        <fullName evidence="3">Ribosomal protein L33</fullName>
    </recommendedName>
</protein>
<dbReference type="EMBL" id="CAJVCH010073536">
    <property type="protein sequence ID" value="CAG7720758.1"/>
    <property type="molecule type" value="Genomic_DNA"/>
</dbReference>
<reference evidence="1" key="1">
    <citation type="submission" date="2021-06" db="EMBL/GenBank/DDBJ databases">
        <authorList>
            <person name="Hodson N. C."/>
            <person name="Mongue J. A."/>
            <person name="Jaron S. K."/>
        </authorList>
    </citation>
    <scope>NUCLEOTIDE SEQUENCE</scope>
</reference>
<gene>
    <name evidence="1" type="ORF">AFUS01_LOCUS10019</name>
</gene>
<evidence type="ECO:0008006" key="3">
    <source>
        <dbReference type="Google" id="ProtNLM"/>
    </source>
</evidence>
<dbReference type="PANTHER" id="PTHR47037:SF1">
    <property type="entry name" value="LARGE RIBOSOMAL SUBUNIT PROTEIN BL33M"/>
    <property type="match status" value="1"/>
</dbReference>
<dbReference type="InterPro" id="IPR052008">
    <property type="entry name" value="Mitoribosomal_protein_bL33"/>
</dbReference>
<organism evidence="1 2">
    <name type="scientific">Allacma fusca</name>
    <dbReference type="NCBI Taxonomy" id="39272"/>
    <lineage>
        <taxon>Eukaryota</taxon>
        <taxon>Metazoa</taxon>
        <taxon>Ecdysozoa</taxon>
        <taxon>Arthropoda</taxon>
        <taxon>Hexapoda</taxon>
        <taxon>Collembola</taxon>
        <taxon>Symphypleona</taxon>
        <taxon>Sminthuridae</taxon>
        <taxon>Allacma</taxon>
    </lineage>
</organism>
<evidence type="ECO:0000313" key="1">
    <source>
        <dbReference type="EMBL" id="CAG7720758.1"/>
    </source>
</evidence>
<evidence type="ECO:0000313" key="2">
    <source>
        <dbReference type="Proteomes" id="UP000708208"/>
    </source>
</evidence>
<name>A0A8J2K7H0_9HEXA</name>
<keyword evidence="2" id="KW-1185">Reference proteome</keyword>
<sequence>MFLTNVLLKKVKTKLVLTLCESVVSGHRLFIPRERAAEKFEFIRYDPFVRAEVVYKEVKRLKGIAPRKF</sequence>
<dbReference type="GO" id="GO:0005739">
    <property type="term" value="C:mitochondrion"/>
    <property type="evidence" value="ECO:0007669"/>
    <property type="project" value="TreeGrafter"/>
</dbReference>
<dbReference type="PANTHER" id="PTHR47037">
    <property type="entry name" value="39S RIBOSOMAL PROTEIN L33, MITOCHONDRIAL"/>
    <property type="match status" value="1"/>
</dbReference>
<comment type="caution">
    <text evidence="1">The sequence shown here is derived from an EMBL/GenBank/DDBJ whole genome shotgun (WGS) entry which is preliminary data.</text>
</comment>
<accession>A0A8J2K7H0</accession>
<proteinExistence type="predicted"/>
<dbReference type="Proteomes" id="UP000708208">
    <property type="component" value="Unassembled WGS sequence"/>
</dbReference>
<dbReference type="OrthoDB" id="275534at2759"/>